<evidence type="ECO:0000256" key="2">
    <source>
        <dbReference type="ARBA" id="ARBA00005077"/>
    </source>
</evidence>
<feature type="binding site" evidence="11">
    <location>
        <position position="337"/>
    </location>
    <ligand>
        <name>L-glutamine</name>
        <dbReference type="ChEBI" id="CHEBI:58359"/>
    </ligand>
</feature>
<dbReference type="GO" id="GO:0006207">
    <property type="term" value="P:'de novo' pyrimidine nucleobase biosynthetic process"/>
    <property type="evidence" value="ECO:0007669"/>
    <property type="project" value="InterPro"/>
</dbReference>
<dbReference type="PROSITE" id="PS51273">
    <property type="entry name" value="GATASE_TYPE_1"/>
    <property type="match status" value="1"/>
</dbReference>
<dbReference type="NCBIfam" id="NF009475">
    <property type="entry name" value="PRK12838.1"/>
    <property type="match status" value="1"/>
</dbReference>
<feature type="region of interest" description="CPSase" evidence="11">
    <location>
        <begin position="1"/>
        <end position="216"/>
    </location>
</feature>
<feature type="binding site" evidence="11">
    <location>
        <position position="265"/>
    </location>
    <ligand>
        <name>L-glutamine</name>
        <dbReference type="ChEBI" id="CHEBI:58359"/>
    </ligand>
</feature>
<feature type="active site" evidence="11">
    <location>
        <position position="377"/>
    </location>
</feature>
<dbReference type="HAMAP" id="MF_01209">
    <property type="entry name" value="CPSase_S_chain"/>
    <property type="match status" value="1"/>
</dbReference>
<dbReference type="InterPro" id="IPR006274">
    <property type="entry name" value="CarbamoylP_synth_ssu"/>
</dbReference>
<dbReference type="RefSeq" id="WP_264841962.1">
    <property type="nucleotide sequence ID" value="NZ_AP025628.1"/>
</dbReference>
<dbReference type="Gene3D" id="3.50.30.20">
    <property type="entry name" value="Carbamoyl-phosphate synthase small subunit, N-terminal domain"/>
    <property type="match status" value="1"/>
</dbReference>
<dbReference type="EC" id="6.3.5.5" evidence="11"/>
<dbReference type="InterPro" id="IPR002474">
    <property type="entry name" value="CarbamoylP_synth_ssu_N"/>
</dbReference>
<evidence type="ECO:0000256" key="7">
    <source>
        <dbReference type="ARBA" id="ARBA00022962"/>
    </source>
</evidence>
<evidence type="ECO:0000256" key="10">
    <source>
        <dbReference type="ARBA" id="ARBA00049285"/>
    </source>
</evidence>
<evidence type="ECO:0000256" key="12">
    <source>
        <dbReference type="SAM" id="MobiDB-lite"/>
    </source>
</evidence>
<feature type="binding site" evidence="11">
    <location>
        <position position="335"/>
    </location>
    <ligand>
        <name>L-glutamine</name>
        <dbReference type="ChEBI" id="CHEBI:58359"/>
    </ligand>
</feature>
<proteinExistence type="inferred from homology"/>
<sequence length="419" mass="43910">MKGYLVLADGTIFQGDAFGAPGRATGEVVFTTGMTGYQEEITDPSYWGQIVVNTYPLVGNTGINPEDFESGRPHLRGLVVRELCTEPSHWQATETLAGYLERHGVVGLTGVDTRALTRVLRIHGAMGGVIVTAAGGEVPGEAAQDLDAPGGLVALAGEWRVALPPALRTWLLALVGEARDFRLTGAVAAVTPQEPYRVGPGGTRGPAGRAGGPGAPHVVMVDLGAKQNIVRSLVQLGCEVTVVPADTPVGEILALAPDGVLLSNGPGDPKEARAAIETARGLLEARVPTMGICLGHQVLGLALGADTYKMKFGHRGVNHPVQELATGRVFITTQNHGYAIDEASLPPGVTVTHRNVSDGTVEGIAAEGRPAFSVQYHPEACPGPEESRFLFDRFLELMRSQDRGDRPAGGARPAKGGER</sequence>
<dbReference type="Pfam" id="PF00117">
    <property type="entry name" value="GATase"/>
    <property type="match status" value="1"/>
</dbReference>
<comment type="catalytic activity">
    <reaction evidence="10 11">
        <text>L-glutamine + H2O = L-glutamate + NH4(+)</text>
        <dbReference type="Rhea" id="RHEA:15889"/>
        <dbReference type="ChEBI" id="CHEBI:15377"/>
        <dbReference type="ChEBI" id="CHEBI:28938"/>
        <dbReference type="ChEBI" id="CHEBI:29985"/>
        <dbReference type="ChEBI" id="CHEBI:58359"/>
    </reaction>
</comment>
<evidence type="ECO:0000256" key="4">
    <source>
        <dbReference type="ARBA" id="ARBA00022598"/>
    </source>
</evidence>
<feature type="active site" description="Nucleophile" evidence="11">
    <location>
        <position position="293"/>
    </location>
</feature>
<accession>A0AA35CL40</accession>
<dbReference type="EMBL" id="AP025628">
    <property type="protein sequence ID" value="BDG61304.1"/>
    <property type="molecule type" value="Genomic_DNA"/>
</dbReference>
<dbReference type="GO" id="GO:0005524">
    <property type="term" value="F:ATP binding"/>
    <property type="evidence" value="ECO:0007669"/>
    <property type="project" value="UniProtKB-UniRule"/>
</dbReference>
<keyword evidence="4 11" id="KW-0436">Ligase</keyword>
<feature type="binding site" evidence="11">
    <location>
        <position position="267"/>
    </location>
    <ligand>
        <name>L-glutamine</name>
        <dbReference type="ChEBI" id="CHEBI:58359"/>
    </ligand>
</feature>
<feature type="region of interest" description="Disordered" evidence="12">
    <location>
        <begin position="400"/>
        <end position="419"/>
    </location>
</feature>
<evidence type="ECO:0000256" key="5">
    <source>
        <dbReference type="ARBA" id="ARBA00022741"/>
    </source>
</evidence>
<keyword evidence="15" id="KW-1185">Reference proteome</keyword>
<dbReference type="Gene3D" id="3.40.50.880">
    <property type="match status" value="1"/>
</dbReference>
<evidence type="ECO:0000256" key="1">
    <source>
        <dbReference type="ARBA" id="ARBA00004812"/>
    </source>
</evidence>
<keyword evidence="8 11" id="KW-0665">Pyrimidine biosynthesis</keyword>
<comment type="pathway">
    <text evidence="2 11">Amino-acid biosynthesis; L-arginine biosynthesis; carbamoyl phosphate from bicarbonate: step 1/1.</text>
</comment>
<comment type="catalytic activity">
    <reaction evidence="9 11">
        <text>hydrogencarbonate + L-glutamine + 2 ATP + H2O = carbamoyl phosphate + L-glutamate + 2 ADP + phosphate + 2 H(+)</text>
        <dbReference type="Rhea" id="RHEA:18633"/>
        <dbReference type="ChEBI" id="CHEBI:15377"/>
        <dbReference type="ChEBI" id="CHEBI:15378"/>
        <dbReference type="ChEBI" id="CHEBI:17544"/>
        <dbReference type="ChEBI" id="CHEBI:29985"/>
        <dbReference type="ChEBI" id="CHEBI:30616"/>
        <dbReference type="ChEBI" id="CHEBI:43474"/>
        <dbReference type="ChEBI" id="CHEBI:58228"/>
        <dbReference type="ChEBI" id="CHEBI:58359"/>
        <dbReference type="ChEBI" id="CHEBI:456216"/>
        <dbReference type="EC" id="6.3.5.5"/>
    </reaction>
</comment>
<evidence type="ECO:0000256" key="8">
    <source>
        <dbReference type="ARBA" id="ARBA00022975"/>
    </source>
</evidence>
<keyword evidence="11" id="KW-0055">Arginine biosynthesis</keyword>
<feature type="binding site" evidence="11">
    <location>
        <position position="45"/>
    </location>
    <ligand>
        <name>L-glutamine</name>
        <dbReference type="ChEBI" id="CHEBI:58359"/>
    </ligand>
</feature>
<name>A0AA35CL40_9FIRM</name>
<dbReference type="KEGG" id="cmic:caldi_23940"/>
<dbReference type="NCBIfam" id="TIGR01368">
    <property type="entry name" value="CPSaseIIsmall"/>
    <property type="match status" value="1"/>
</dbReference>
<dbReference type="InterPro" id="IPR035686">
    <property type="entry name" value="CPSase_GATase1"/>
</dbReference>
<evidence type="ECO:0000313" key="15">
    <source>
        <dbReference type="Proteomes" id="UP001163687"/>
    </source>
</evidence>
<feature type="binding site" evidence="11">
    <location>
        <position position="338"/>
    </location>
    <ligand>
        <name>L-glutamine</name>
        <dbReference type="ChEBI" id="CHEBI:58359"/>
    </ligand>
</feature>
<dbReference type="SUPFAM" id="SSF52317">
    <property type="entry name" value="Class I glutamine amidotransferase-like"/>
    <property type="match status" value="1"/>
</dbReference>
<dbReference type="Pfam" id="PF00988">
    <property type="entry name" value="CPSase_sm_chain"/>
    <property type="match status" value="1"/>
</dbReference>
<evidence type="ECO:0000256" key="6">
    <source>
        <dbReference type="ARBA" id="ARBA00022840"/>
    </source>
</evidence>
<evidence type="ECO:0000259" key="13">
    <source>
        <dbReference type="SMART" id="SM01097"/>
    </source>
</evidence>
<evidence type="ECO:0000256" key="11">
    <source>
        <dbReference type="HAMAP-Rule" id="MF_01209"/>
    </source>
</evidence>
<keyword evidence="7 11" id="KW-0315">Glutamine amidotransferase</keyword>
<dbReference type="PRINTS" id="PR00096">
    <property type="entry name" value="GATASE"/>
</dbReference>
<dbReference type="PRINTS" id="PR00099">
    <property type="entry name" value="CPSGATASE"/>
</dbReference>
<feature type="active site" evidence="11">
    <location>
        <position position="379"/>
    </location>
</feature>
<dbReference type="InterPro" id="IPR029062">
    <property type="entry name" value="Class_I_gatase-like"/>
</dbReference>
<organism evidence="14 15">
    <name type="scientific">Caldinitratiruptor microaerophilus</name>
    <dbReference type="NCBI Taxonomy" id="671077"/>
    <lineage>
        <taxon>Bacteria</taxon>
        <taxon>Bacillati</taxon>
        <taxon>Bacillota</taxon>
        <taxon>Clostridia</taxon>
        <taxon>Eubacteriales</taxon>
        <taxon>Symbiobacteriaceae</taxon>
        <taxon>Caldinitratiruptor</taxon>
    </lineage>
</organism>
<dbReference type="InterPro" id="IPR036480">
    <property type="entry name" value="CarbP_synth_ssu_N_sf"/>
</dbReference>
<evidence type="ECO:0000256" key="9">
    <source>
        <dbReference type="ARBA" id="ARBA00048816"/>
    </source>
</evidence>
<comment type="pathway">
    <text evidence="1 11">Pyrimidine metabolism; UMP biosynthesis via de novo pathway; (S)-dihydroorotate from bicarbonate: step 1/3.</text>
</comment>
<dbReference type="PRINTS" id="PR00097">
    <property type="entry name" value="ANTSNTHASEII"/>
</dbReference>
<evidence type="ECO:0000313" key="14">
    <source>
        <dbReference type="EMBL" id="BDG61304.1"/>
    </source>
</evidence>
<dbReference type="GO" id="GO:0004088">
    <property type="term" value="F:carbamoyl-phosphate synthase (glutamine-hydrolyzing) activity"/>
    <property type="evidence" value="ECO:0007669"/>
    <property type="project" value="UniProtKB-UniRule"/>
</dbReference>
<dbReference type="PANTHER" id="PTHR43418">
    <property type="entry name" value="MULTIFUNCTIONAL TRYPTOPHAN BIOSYNTHESIS PROTEIN-RELATED"/>
    <property type="match status" value="1"/>
</dbReference>
<gene>
    <name evidence="11 14" type="primary">carA</name>
    <name evidence="14" type="ORF">caldi_23940</name>
</gene>
<keyword evidence="5 11" id="KW-0547">Nucleotide-binding</keyword>
<keyword evidence="6 11" id="KW-0067">ATP-binding</keyword>
<feature type="compositionally biased region" description="Low complexity" evidence="12">
    <location>
        <begin position="408"/>
        <end position="419"/>
    </location>
</feature>
<feature type="binding site" evidence="11">
    <location>
        <position position="294"/>
    </location>
    <ligand>
        <name>L-glutamine</name>
        <dbReference type="ChEBI" id="CHEBI:58359"/>
    </ligand>
</feature>
<dbReference type="SUPFAM" id="SSF52021">
    <property type="entry name" value="Carbamoyl phosphate synthetase, small subunit N-terminal domain"/>
    <property type="match status" value="1"/>
</dbReference>
<dbReference type="GO" id="GO:0044205">
    <property type="term" value="P:'de novo' UMP biosynthetic process"/>
    <property type="evidence" value="ECO:0007669"/>
    <property type="project" value="UniProtKB-UniRule"/>
</dbReference>
<comment type="similarity">
    <text evidence="3 11">Belongs to the CarA family.</text>
</comment>
<feature type="binding site" evidence="11">
    <location>
        <position position="297"/>
    </location>
    <ligand>
        <name>L-glutamine</name>
        <dbReference type="ChEBI" id="CHEBI:58359"/>
    </ligand>
</feature>
<dbReference type="InterPro" id="IPR017926">
    <property type="entry name" value="GATASE"/>
</dbReference>
<comment type="function">
    <text evidence="11">Small subunit of the glutamine-dependent carbamoyl phosphate synthetase (CPSase). CPSase catalyzes the formation of carbamoyl phosphate from the ammonia moiety of glutamine, carbonate, and phosphate donated by ATP, constituting the first step of 2 biosynthetic pathways, one leading to arginine and/or urea and the other to pyrimidine nucleotides. The small subunit (glutamine amidotransferase) binds and cleaves glutamine to supply the large subunit with the substrate ammonia.</text>
</comment>
<dbReference type="SMART" id="SM01097">
    <property type="entry name" value="CPSase_sm_chain"/>
    <property type="match status" value="1"/>
</dbReference>
<keyword evidence="11" id="KW-0028">Amino-acid biosynthesis</keyword>
<dbReference type="GO" id="GO:0006526">
    <property type="term" value="P:L-arginine biosynthetic process"/>
    <property type="evidence" value="ECO:0007669"/>
    <property type="project" value="UniProtKB-UniRule"/>
</dbReference>
<dbReference type="InterPro" id="IPR050472">
    <property type="entry name" value="Anth_synth/Amidotransfase"/>
</dbReference>
<comment type="subunit">
    <text evidence="11">Composed of two chains; the small (or glutamine) chain promotes the hydrolysis of glutamine to ammonia, which is used by the large (or ammonia) chain to synthesize carbamoyl phosphate. Tetramer of heterodimers (alpha,beta)4.</text>
</comment>
<dbReference type="FunFam" id="3.50.30.20:FF:000001">
    <property type="entry name" value="Carbamoyl-phosphate synthase small chain"/>
    <property type="match status" value="1"/>
</dbReference>
<reference evidence="14" key="1">
    <citation type="submission" date="2022-03" db="EMBL/GenBank/DDBJ databases">
        <title>Complete genome sequence of Caldinitratiruptor microaerophilus.</title>
        <authorList>
            <person name="Mukaiyama R."/>
            <person name="Nishiyama T."/>
            <person name="Ueda K."/>
        </authorList>
    </citation>
    <scope>NUCLEOTIDE SEQUENCE</scope>
    <source>
        <strain evidence="14">JCM 16183</strain>
    </source>
</reference>
<dbReference type="CDD" id="cd01744">
    <property type="entry name" value="GATase1_CPSase"/>
    <property type="match status" value="1"/>
</dbReference>
<dbReference type="PANTHER" id="PTHR43418:SF7">
    <property type="entry name" value="CARBAMOYL-PHOSPHATE SYNTHASE SMALL CHAIN"/>
    <property type="match status" value="1"/>
</dbReference>
<evidence type="ECO:0000256" key="3">
    <source>
        <dbReference type="ARBA" id="ARBA00007800"/>
    </source>
</evidence>
<feature type="domain" description="Carbamoyl-phosphate synthase small subunit N-terminal" evidence="13">
    <location>
        <begin position="1"/>
        <end position="131"/>
    </location>
</feature>
<dbReference type="Proteomes" id="UP001163687">
    <property type="component" value="Chromosome"/>
</dbReference>
<dbReference type="AlphaFoldDB" id="A0AA35CL40"/>
<dbReference type="GO" id="GO:0006541">
    <property type="term" value="P:glutamine metabolic process"/>
    <property type="evidence" value="ECO:0007669"/>
    <property type="project" value="InterPro"/>
</dbReference>
<protein>
    <recommendedName>
        <fullName evidence="11">Carbamoyl phosphate synthase small chain</fullName>
        <ecNumber evidence="11">6.3.5.5</ecNumber>
    </recommendedName>
    <alternativeName>
        <fullName evidence="11">Carbamoyl phosphate synthetase glutamine chain</fullName>
    </alternativeName>
</protein>